<sequence length="492" mass="54425">DFFISVAQTNVSIGPLFLWAIEVGEGKVDEVKGSRTSGTALTIDAIISLEPVGLVDGADLCRLRCSLFIRSTVDRLDMPVAREPQHPNPEWRLLQEVMDLRTNLANVRKTFRDTTLAKYVMNQEIERLADVPSLVTVHNLRAHNSRIHDVIWSPEDNYLISVGADNCIIIWDTMKGLIHNTVDATGFQPLTAAIVADMDLLFAGGLSSTVVCLTHRHRLPDDGYSEYTTNVVYEHSGKISFIYCIGRTHILTGADTDGAIVWDVEKVKQLQHFPHPRTDIQCVESLREDAATFLTGSSDSLIRQFDRRQANSLVGIFSGHESDVTCIRALPAGNCFVSGSEDTFVNLYDLRLDSPLCRYSKPYRLADMNRANLTYRTTEAESAGAGEAKTATRMSMASGVSLNEETVGSEEKVKFSTLPGVCDLAVSSSGRLVISGCKDSVIYFWDLLDPNACLAHQVEQGPVVKVTMSNRKTGLALLTWDQKTRLRIVRPQ</sequence>
<dbReference type="EMBL" id="CAAALY010066080">
    <property type="protein sequence ID" value="VEL24134.1"/>
    <property type="molecule type" value="Genomic_DNA"/>
</dbReference>
<dbReference type="InterPro" id="IPR019775">
    <property type="entry name" value="WD40_repeat_CS"/>
</dbReference>
<gene>
    <name evidence="4" type="ORF">PXEA_LOCUS17574</name>
</gene>
<dbReference type="GO" id="GO:0007165">
    <property type="term" value="P:signal transduction"/>
    <property type="evidence" value="ECO:0007669"/>
    <property type="project" value="InterPro"/>
</dbReference>
<dbReference type="SMART" id="SM00320">
    <property type="entry name" value="WD40"/>
    <property type="match status" value="5"/>
</dbReference>
<keyword evidence="2" id="KW-0677">Repeat</keyword>
<dbReference type="PROSITE" id="PS50082">
    <property type="entry name" value="WD_REPEATS_2"/>
    <property type="match status" value="3"/>
</dbReference>
<dbReference type="OrthoDB" id="10251605at2759"/>
<feature type="repeat" description="WD" evidence="3">
    <location>
        <begin position="317"/>
        <end position="351"/>
    </location>
</feature>
<dbReference type="InterPro" id="IPR016346">
    <property type="entry name" value="G-protein_beta_1-5"/>
</dbReference>
<reference evidence="4" key="1">
    <citation type="submission" date="2018-11" db="EMBL/GenBank/DDBJ databases">
        <authorList>
            <consortium name="Pathogen Informatics"/>
        </authorList>
    </citation>
    <scope>NUCLEOTIDE SEQUENCE</scope>
</reference>
<dbReference type="SUPFAM" id="SSF50978">
    <property type="entry name" value="WD40 repeat-like"/>
    <property type="match status" value="1"/>
</dbReference>
<name>A0A3S5BY74_9PLAT</name>
<dbReference type="PROSITE" id="PS00678">
    <property type="entry name" value="WD_REPEATS_1"/>
    <property type="match status" value="1"/>
</dbReference>
<comment type="caution">
    <text evidence="4">The sequence shown here is derived from an EMBL/GenBank/DDBJ whole genome shotgun (WGS) entry which is preliminary data.</text>
</comment>
<keyword evidence="5" id="KW-1185">Reference proteome</keyword>
<keyword evidence="1 3" id="KW-0853">WD repeat</keyword>
<dbReference type="InterPro" id="IPR015943">
    <property type="entry name" value="WD40/YVTN_repeat-like_dom_sf"/>
</dbReference>
<evidence type="ECO:0000256" key="2">
    <source>
        <dbReference type="ARBA" id="ARBA00022737"/>
    </source>
</evidence>
<feature type="non-terminal residue" evidence="4">
    <location>
        <position position="1"/>
    </location>
</feature>
<dbReference type="PANTHER" id="PTHR19850">
    <property type="entry name" value="GUANINE NUCLEOTIDE-BINDING PROTEIN BETA G PROTEIN BETA"/>
    <property type="match status" value="1"/>
</dbReference>
<feature type="repeat" description="WD" evidence="3">
    <location>
        <begin position="421"/>
        <end position="447"/>
    </location>
</feature>
<evidence type="ECO:0000313" key="4">
    <source>
        <dbReference type="EMBL" id="VEL24134.1"/>
    </source>
</evidence>
<dbReference type="Proteomes" id="UP000784294">
    <property type="component" value="Unassembled WGS sequence"/>
</dbReference>
<dbReference type="Gene3D" id="2.130.10.10">
    <property type="entry name" value="YVTN repeat-like/Quinoprotein amine dehydrogenase"/>
    <property type="match status" value="2"/>
</dbReference>
<feature type="repeat" description="WD" evidence="3">
    <location>
        <begin position="140"/>
        <end position="172"/>
    </location>
</feature>
<dbReference type="Pfam" id="PF00400">
    <property type="entry name" value="WD40"/>
    <property type="match status" value="3"/>
</dbReference>
<dbReference type="PROSITE" id="PS50294">
    <property type="entry name" value="WD_REPEATS_REGION"/>
    <property type="match status" value="2"/>
</dbReference>
<protein>
    <submittedName>
        <fullName evidence="4">Uncharacterized protein</fullName>
    </submittedName>
</protein>
<dbReference type="AlphaFoldDB" id="A0A3S5BY74"/>
<dbReference type="InterPro" id="IPR036322">
    <property type="entry name" value="WD40_repeat_dom_sf"/>
</dbReference>
<proteinExistence type="predicted"/>
<accession>A0A3S5BY74</accession>
<evidence type="ECO:0000256" key="1">
    <source>
        <dbReference type="ARBA" id="ARBA00022574"/>
    </source>
</evidence>
<evidence type="ECO:0000256" key="3">
    <source>
        <dbReference type="PROSITE-ProRule" id="PRU00221"/>
    </source>
</evidence>
<evidence type="ECO:0000313" key="5">
    <source>
        <dbReference type="Proteomes" id="UP000784294"/>
    </source>
</evidence>
<dbReference type="InterPro" id="IPR001680">
    <property type="entry name" value="WD40_rpt"/>
</dbReference>
<organism evidence="4 5">
    <name type="scientific">Protopolystoma xenopodis</name>
    <dbReference type="NCBI Taxonomy" id="117903"/>
    <lineage>
        <taxon>Eukaryota</taxon>
        <taxon>Metazoa</taxon>
        <taxon>Spiralia</taxon>
        <taxon>Lophotrochozoa</taxon>
        <taxon>Platyhelminthes</taxon>
        <taxon>Monogenea</taxon>
        <taxon>Polyopisthocotylea</taxon>
        <taxon>Polystomatidea</taxon>
        <taxon>Polystomatidae</taxon>
        <taxon>Protopolystoma</taxon>
    </lineage>
</organism>